<protein>
    <submittedName>
        <fullName evidence="1">Uncharacterized protein</fullName>
    </submittedName>
</protein>
<sequence length="101" mass="11725">MKKPIILKYSEDDILEIVTEYMAEKHKFGEYRSKSMILGTPGKDLRLVAIITELEDDSIKNTNLEEIDSVIEYNGEHSKIKPMSKEDLLKLRTQLKNLKEV</sequence>
<dbReference type="AlphaFoldDB" id="A0A1M6EE84"/>
<organism evidence="1 2">
    <name type="scientific">Propionispora hippei DSM 15287</name>
    <dbReference type="NCBI Taxonomy" id="1123003"/>
    <lineage>
        <taxon>Bacteria</taxon>
        <taxon>Bacillati</taxon>
        <taxon>Bacillota</taxon>
        <taxon>Negativicutes</taxon>
        <taxon>Selenomonadales</taxon>
        <taxon>Sporomusaceae</taxon>
        <taxon>Propionispora</taxon>
    </lineage>
</organism>
<dbReference type="OrthoDB" id="2947027at2"/>
<gene>
    <name evidence="1" type="ORF">SAMN02745170_01163</name>
</gene>
<dbReference type="RefSeq" id="WP_149733993.1">
    <property type="nucleotide sequence ID" value="NZ_FQZD01000008.1"/>
</dbReference>
<keyword evidence="2" id="KW-1185">Reference proteome</keyword>
<proteinExistence type="predicted"/>
<reference evidence="1 2" key="1">
    <citation type="submission" date="2016-11" db="EMBL/GenBank/DDBJ databases">
        <authorList>
            <person name="Varghese N."/>
            <person name="Submissions S."/>
        </authorList>
    </citation>
    <scope>NUCLEOTIDE SEQUENCE [LARGE SCALE GENOMIC DNA]</scope>
    <source>
        <strain evidence="1 2">DSM 15287</strain>
    </source>
</reference>
<evidence type="ECO:0000313" key="1">
    <source>
        <dbReference type="EMBL" id="SHI83699.1"/>
    </source>
</evidence>
<dbReference type="Proteomes" id="UP000322917">
    <property type="component" value="Unassembled WGS sequence"/>
</dbReference>
<name>A0A1M6EE84_9FIRM</name>
<dbReference type="EMBL" id="FQZD01000008">
    <property type="protein sequence ID" value="SHI83699.1"/>
    <property type="molecule type" value="Genomic_DNA"/>
</dbReference>
<accession>A0A1M6EE84</accession>
<evidence type="ECO:0000313" key="2">
    <source>
        <dbReference type="Proteomes" id="UP000322917"/>
    </source>
</evidence>